<dbReference type="PROSITE" id="PS50263">
    <property type="entry name" value="CN_HYDROLASE"/>
    <property type="match status" value="1"/>
</dbReference>
<proteinExistence type="inferred from homology"/>
<dbReference type="Pfam" id="PF00795">
    <property type="entry name" value="CN_hydrolase"/>
    <property type="match status" value="1"/>
</dbReference>
<dbReference type="GO" id="GO:0016787">
    <property type="term" value="F:hydrolase activity"/>
    <property type="evidence" value="ECO:0007669"/>
    <property type="project" value="UniProtKB-KW"/>
</dbReference>
<dbReference type="CDD" id="cd07581">
    <property type="entry name" value="nitrilase_3"/>
    <property type="match status" value="1"/>
</dbReference>
<dbReference type="PANTHER" id="PTHR23088:SF27">
    <property type="entry name" value="DEAMINATED GLUTATHIONE AMIDASE"/>
    <property type="match status" value="1"/>
</dbReference>
<dbReference type="EMBL" id="BAAAQY010000002">
    <property type="protein sequence ID" value="GAA2225128.1"/>
    <property type="molecule type" value="Genomic_DNA"/>
</dbReference>
<dbReference type="RefSeq" id="WP_259478455.1">
    <property type="nucleotide sequence ID" value="NZ_BAAAQY010000002.1"/>
</dbReference>
<feature type="domain" description="CN hydrolase" evidence="2">
    <location>
        <begin position="5"/>
        <end position="244"/>
    </location>
</feature>
<reference evidence="3 4" key="1">
    <citation type="journal article" date="2019" name="Int. J. Syst. Evol. Microbiol.">
        <title>The Global Catalogue of Microorganisms (GCM) 10K type strain sequencing project: providing services to taxonomists for standard genome sequencing and annotation.</title>
        <authorList>
            <consortium name="The Broad Institute Genomics Platform"/>
            <consortium name="The Broad Institute Genome Sequencing Center for Infectious Disease"/>
            <person name="Wu L."/>
            <person name="Ma J."/>
        </authorList>
    </citation>
    <scope>NUCLEOTIDE SEQUENCE [LARGE SCALE GENOMIC DNA]</scope>
    <source>
        <strain evidence="3 4">JCM 16117</strain>
    </source>
</reference>
<dbReference type="InterPro" id="IPR036526">
    <property type="entry name" value="C-N_Hydrolase_sf"/>
</dbReference>
<protein>
    <submittedName>
        <fullName evidence="3">Carbon-nitrogen hydrolase family protein</fullName>
    </submittedName>
</protein>
<name>A0ABN3D9I9_9MICO</name>
<evidence type="ECO:0000313" key="4">
    <source>
        <dbReference type="Proteomes" id="UP001500929"/>
    </source>
</evidence>
<keyword evidence="4" id="KW-1185">Reference proteome</keyword>
<comment type="caution">
    <text evidence="3">The sequence shown here is derived from an EMBL/GenBank/DDBJ whole genome shotgun (WGS) entry which is preliminary data.</text>
</comment>
<evidence type="ECO:0000256" key="1">
    <source>
        <dbReference type="ARBA" id="ARBA00010613"/>
    </source>
</evidence>
<organism evidence="3 4">
    <name type="scientific">Herbiconiux moechotypicola</name>
    <dbReference type="NCBI Taxonomy" id="637393"/>
    <lineage>
        <taxon>Bacteria</taxon>
        <taxon>Bacillati</taxon>
        <taxon>Actinomycetota</taxon>
        <taxon>Actinomycetes</taxon>
        <taxon>Micrococcales</taxon>
        <taxon>Microbacteriaceae</taxon>
        <taxon>Herbiconiux</taxon>
    </lineage>
</organism>
<dbReference type="SUPFAM" id="SSF56317">
    <property type="entry name" value="Carbon-nitrogen hydrolase"/>
    <property type="match status" value="1"/>
</dbReference>
<dbReference type="InterPro" id="IPR003010">
    <property type="entry name" value="C-N_Hydrolase"/>
</dbReference>
<dbReference type="Gene3D" id="3.60.110.10">
    <property type="entry name" value="Carbon-nitrogen hydrolase"/>
    <property type="match status" value="1"/>
</dbReference>
<evidence type="ECO:0000259" key="2">
    <source>
        <dbReference type="PROSITE" id="PS50263"/>
    </source>
</evidence>
<dbReference type="Proteomes" id="UP001500929">
    <property type="component" value="Unassembled WGS sequence"/>
</dbReference>
<comment type="similarity">
    <text evidence="1">Belongs to the carbon-nitrogen hydrolase superfamily. NIT1/NIT2 family.</text>
</comment>
<sequence length="273" mass="29126">MNPALVAAVAQLAPTTDAVANRETLSALAAEAAGAGARLVVFPEEAMLLAGDVEGSLREVVENEWPLFLAQLSVLAVEHELWIIAGGYEPSGSDRPYNTLVVVNPRGEVVESYRKLHLYDAFSYRESDYVTGGTELPPVVMIEGVALGLVNCYDIRFPELSRDLVARGADVLSVSAAWVAGARKEEHWSTLVKARAIENTCWVLASSSSSPDCIGNSLVVDPLGVERAGLGPVRAGIALVELSLDRTAEVRESLPALANRRLLSTVEVQPLPA</sequence>
<dbReference type="PANTHER" id="PTHR23088">
    <property type="entry name" value="NITRILASE-RELATED"/>
    <property type="match status" value="1"/>
</dbReference>
<evidence type="ECO:0000313" key="3">
    <source>
        <dbReference type="EMBL" id="GAA2225128.1"/>
    </source>
</evidence>
<gene>
    <name evidence="3" type="ORF">GCM10009851_05980</name>
</gene>
<accession>A0ABN3D9I9</accession>
<keyword evidence="3" id="KW-0378">Hydrolase</keyword>